<evidence type="ECO:0000313" key="3">
    <source>
        <dbReference type="Proteomes" id="UP000192472"/>
    </source>
</evidence>
<keyword evidence="3" id="KW-1185">Reference proteome</keyword>
<organism evidence="2 3">
    <name type="scientific">Reichenbachiella faecimaris</name>
    <dbReference type="NCBI Taxonomy" id="692418"/>
    <lineage>
        <taxon>Bacteria</taxon>
        <taxon>Pseudomonadati</taxon>
        <taxon>Bacteroidota</taxon>
        <taxon>Cytophagia</taxon>
        <taxon>Cytophagales</taxon>
        <taxon>Reichenbachiellaceae</taxon>
        <taxon>Reichenbachiella</taxon>
    </lineage>
</organism>
<dbReference type="InterPro" id="IPR058512">
    <property type="entry name" value="DUF8199"/>
</dbReference>
<dbReference type="EMBL" id="FWYF01000001">
    <property type="protein sequence ID" value="SMD31807.1"/>
    <property type="molecule type" value="Genomic_DNA"/>
</dbReference>
<proteinExistence type="predicted"/>
<accession>A0A1W2G557</accession>
<dbReference type="InterPro" id="IPR058060">
    <property type="entry name" value="HYC_CC_PP"/>
</dbReference>
<dbReference type="Proteomes" id="UP000192472">
    <property type="component" value="Unassembled WGS sequence"/>
</dbReference>
<sequence length="142" mass="15575">MVVVRKFISISLAIILLAGNSGFSLATHYCSGLAVESKVVLGHKALDCGMANMDKECENDSPIGTHIKKGPCCENTYQSLDIEDDFKPSIVQSSVNVEFVAAFIITFLHLPISSINEEVQYANYSPPLIDQDISVLHQVFRI</sequence>
<dbReference type="AlphaFoldDB" id="A0A1W2G557"/>
<protein>
    <recommendedName>
        <fullName evidence="4">Secreted protein</fullName>
    </recommendedName>
</protein>
<dbReference type="STRING" id="692418.SAMN04488029_0145"/>
<evidence type="ECO:0000256" key="1">
    <source>
        <dbReference type="SAM" id="SignalP"/>
    </source>
</evidence>
<dbReference type="NCBIfam" id="NF047658">
    <property type="entry name" value="HYC_CC_PP"/>
    <property type="match status" value="1"/>
</dbReference>
<reference evidence="2 3" key="1">
    <citation type="submission" date="2017-04" db="EMBL/GenBank/DDBJ databases">
        <authorList>
            <person name="Afonso C.L."/>
            <person name="Miller P.J."/>
            <person name="Scott M.A."/>
            <person name="Spackman E."/>
            <person name="Goraichik I."/>
            <person name="Dimitrov K.M."/>
            <person name="Suarez D.L."/>
            <person name="Swayne D.E."/>
        </authorList>
    </citation>
    <scope>NUCLEOTIDE SEQUENCE [LARGE SCALE GENOMIC DNA]</scope>
    <source>
        <strain evidence="2 3">DSM 26133</strain>
    </source>
</reference>
<gene>
    <name evidence="2" type="ORF">SAMN04488029_0145</name>
</gene>
<evidence type="ECO:0000313" key="2">
    <source>
        <dbReference type="EMBL" id="SMD31807.1"/>
    </source>
</evidence>
<feature type="chain" id="PRO_5012303444" description="Secreted protein" evidence="1">
    <location>
        <begin position="27"/>
        <end position="142"/>
    </location>
</feature>
<feature type="signal peptide" evidence="1">
    <location>
        <begin position="1"/>
        <end position="26"/>
    </location>
</feature>
<name>A0A1W2G557_REIFA</name>
<dbReference type="Pfam" id="PF26622">
    <property type="entry name" value="DUF8199"/>
    <property type="match status" value="1"/>
</dbReference>
<keyword evidence="1" id="KW-0732">Signal</keyword>
<evidence type="ECO:0008006" key="4">
    <source>
        <dbReference type="Google" id="ProtNLM"/>
    </source>
</evidence>